<feature type="transmembrane region" description="Helical" evidence="2">
    <location>
        <begin position="230"/>
        <end position="253"/>
    </location>
</feature>
<name>A0A9P4HD44_9PLEO</name>
<dbReference type="Proteomes" id="UP000799777">
    <property type="component" value="Unassembled WGS sequence"/>
</dbReference>
<dbReference type="EMBL" id="ML978177">
    <property type="protein sequence ID" value="KAF2031857.1"/>
    <property type="molecule type" value="Genomic_DNA"/>
</dbReference>
<dbReference type="PANTHER" id="PTHR42069">
    <property type="entry name" value="HYPHAL ANASTAMOSIS-8 PROTEIN"/>
    <property type="match status" value="1"/>
</dbReference>
<protein>
    <submittedName>
        <fullName evidence="3">Uncharacterized protein</fullName>
    </submittedName>
</protein>
<dbReference type="OrthoDB" id="5371583at2759"/>
<comment type="caution">
    <text evidence="3">The sequence shown here is derived from an EMBL/GenBank/DDBJ whole genome shotgun (WGS) entry which is preliminary data.</text>
</comment>
<keyword evidence="2" id="KW-0472">Membrane</keyword>
<feature type="non-terminal residue" evidence="3">
    <location>
        <position position="1"/>
    </location>
</feature>
<feature type="transmembrane region" description="Helical" evidence="2">
    <location>
        <begin position="130"/>
        <end position="150"/>
    </location>
</feature>
<evidence type="ECO:0000256" key="2">
    <source>
        <dbReference type="SAM" id="Phobius"/>
    </source>
</evidence>
<sequence length="267" mass="30259">HDHDQQHLLSSNMASPSFSSGHPSPLKPLHLLSHNQSRAYHHAPTFEDFENLQEASHEDAALKYRIRRFRIISRLLSFGLSIAVLVPITMALVKFLSTQNTYRTVPSSTQSHQATTRTPWARQTRAWPTWMYFAVAAASVVLNFATVLSYKFGVKRANVASYVTSTFSWTVMLGNLVVWSVAAGMYRGQKDKNGKSNDLWGWTCSAGARAIQKEFAKEIDFERYCNVQSVSWYIGLLQAGAALLTVVINVMVFMRRRSKRRVKEAER</sequence>
<organism evidence="3 4">
    <name type="scientific">Setomelanomma holmii</name>
    <dbReference type="NCBI Taxonomy" id="210430"/>
    <lineage>
        <taxon>Eukaryota</taxon>
        <taxon>Fungi</taxon>
        <taxon>Dikarya</taxon>
        <taxon>Ascomycota</taxon>
        <taxon>Pezizomycotina</taxon>
        <taxon>Dothideomycetes</taxon>
        <taxon>Pleosporomycetidae</taxon>
        <taxon>Pleosporales</taxon>
        <taxon>Pleosporineae</taxon>
        <taxon>Phaeosphaeriaceae</taxon>
        <taxon>Setomelanomma</taxon>
    </lineage>
</organism>
<proteinExistence type="predicted"/>
<evidence type="ECO:0000313" key="4">
    <source>
        <dbReference type="Proteomes" id="UP000799777"/>
    </source>
</evidence>
<gene>
    <name evidence="3" type="ORF">EK21DRAFT_26811</name>
</gene>
<feature type="transmembrane region" description="Helical" evidence="2">
    <location>
        <begin position="75"/>
        <end position="96"/>
    </location>
</feature>
<reference evidence="3" key="1">
    <citation type="journal article" date="2020" name="Stud. Mycol.">
        <title>101 Dothideomycetes genomes: a test case for predicting lifestyles and emergence of pathogens.</title>
        <authorList>
            <person name="Haridas S."/>
            <person name="Albert R."/>
            <person name="Binder M."/>
            <person name="Bloem J."/>
            <person name="Labutti K."/>
            <person name="Salamov A."/>
            <person name="Andreopoulos B."/>
            <person name="Baker S."/>
            <person name="Barry K."/>
            <person name="Bills G."/>
            <person name="Bluhm B."/>
            <person name="Cannon C."/>
            <person name="Castanera R."/>
            <person name="Culley D."/>
            <person name="Daum C."/>
            <person name="Ezra D."/>
            <person name="Gonzalez J."/>
            <person name="Henrissat B."/>
            <person name="Kuo A."/>
            <person name="Liang C."/>
            <person name="Lipzen A."/>
            <person name="Lutzoni F."/>
            <person name="Magnuson J."/>
            <person name="Mondo S."/>
            <person name="Nolan M."/>
            <person name="Ohm R."/>
            <person name="Pangilinan J."/>
            <person name="Park H.-J."/>
            <person name="Ramirez L."/>
            <person name="Alfaro M."/>
            <person name="Sun H."/>
            <person name="Tritt A."/>
            <person name="Yoshinaga Y."/>
            <person name="Zwiers L.-H."/>
            <person name="Turgeon B."/>
            <person name="Goodwin S."/>
            <person name="Spatafora J."/>
            <person name="Crous P."/>
            <person name="Grigoriev I."/>
        </authorList>
    </citation>
    <scope>NUCLEOTIDE SEQUENCE</scope>
    <source>
        <strain evidence="3">CBS 110217</strain>
    </source>
</reference>
<keyword evidence="2" id="KW-1133">Transmembrane helix</keyword>
<accession>A0A9P4HD44</accession>
<feature type="transmembrane region" description="Helical" evidence="2">
    <location>
        <begin position="162"/>
        <end position="186"/>
    </location>
</feature>
<keyword evidence="2" id="KW-0812">Transmembrane</keyword>
<evidence type="ECO:0000256" key="1">
    <source>
        <dbReference type="SAM" id="MobiDB-lite"/>
    </source>
</evidence>
<keyword evidence="4" id="KW-1185">Reference proteome</keyword>
<feature type="compositionally biased region" description="Polar residues" evidence="1">
    <location>
        <begin position="7"/>
        <end position="18"/>
    </location>
</feature>
<feature type="compositionally biased region" description="Low complexity" evidence="1">
    <location>
        <begin position="19"/>
        <end position="30"/>
    </location>
</feature>
<feature type="non-terminal residue" evidence="3">
    <location>
        <position position="267"/>
    </location>
</feature>
<feature type="region of interest" description="Disordered" evidence="1">
    <location>
        <begin position="1"/>
        <end position="30"/>
    </location>
</feature>
<dbReference type="PANTHER" id="PTHR42069:SF1">
    <property type="entry name" value="MARVEL DOMAIN-CONTAINING PROTEIN"/>
    <property type="match status" value="1"/>
</dbReference>
<evidence type="ECO:0000313" key="3">
    <source>
        <dbReference type="EMBL" id="KAF2031857.1"/>
    </source>
</evidence>
<dbReference type="AlphaFoldDB" id="A0A9P4HD44"/>